<accession>A0A365H9W1</accession>
<protein>
    <submittedName>
        <fullName evidence="2">MBL fold metallo-hydrolase</fullName>
    </submittedName>
</protein>
<dbReference type="SUPFAM" id="SSF56281">
    <property type="entry name" value="Metallo-hydrolase/oxidoreductase"/>
    <property type="match status" value="1"/>
</dbReference>
<dbReference type="RefSeq" id="WP_111864470.1">
    <property type="nucleotide sequence ID" value="NZ_QLYX01000003.1"/>
</dbReference>
<organism evidence="2 3">
    <name type="scientific">Actinomadura craniellae</name>
    <dbReference type="NCBI Taxonomy" id="2231787"/>
    <lineage>
        <taxon>Bacteria</taxon>
        <taxon>Bacillati</taxon>
        <taxon>Actinomycetota</taxon>
        <taxon>Actinomycetes</taxon>
        <taxon>Streptosporangiales</taxon>
        <taxon>Thermomonosporaceae</taxon>
        <taxon>Actinomadura</taxon>
    </lineage>
</organism>
<name>A0A365H9W1_9ACTN</name>
<proteinExistence type="predicted"/>
<evidence type="ECO:0000259" key="1">
    <source>
        <dbReference type="SMART" id="SM00849"/>
    </source>
</evidence>
<dbReference type="OrthoDB" id="9800940at2"/>
<evidence type="ECO:0000313" key="3">
    <source>
        <dbReference type="Proteomes" id="UP000251891"/>
    </source>
</evidence>
<dbReference type="PANTHER" id="PTHR46018:SF4">
    <property type="entry name" value="METALLO-HYDROLASE YHFI-RELATED"/>
    <property type="match status" value="1"/>
</dbReference>
<evidence type="ECO:0000313" key="2">
    <source>
        <dbReference type="EMBL" id="RAY15802.1"/>
    </source>
</evidence>
<dbReference type="AlphaFoldDB" id="A0A365H9W1"/>
<comment type="caution">
    <text evidence="2">The sequence shown here is derived from an EMBL/GenBank/DDBJ whole genome shotgun (WGS) entry which is preliminary data.</text>
</comment>
<dbReference type="EMBL" id="QLYX01000003">
    <property type="protein sequence ID" value="RAY15802.1"/>
    <property type="molecule type" value="Genomic_DNA"/>
</dbReference>
<reference evidence="2 3" key="1">
    <citation type="submission" date="2018-06" db="EMBL/GenBank/DDBJ databases">
        <title>Actinomadura craniellae sp. nov. isolated from marine sponge Craniella sp.</title>
        <authorList>
            <person name="Li L."/>
            <person name="Xu Q.H."/>
            <person name="Lin H.W."/>
            <person name="Lu Y.H."/>
        </authorList>
    </citation>
    <scope>NUCLEOTIDE SEQUENCE [LARGE SCALE GENOMIC DNA]</scope>
    <source>
        <strain evidence="2 3">LHW63021</strain>
    </source>
</reference>
<dbReference type="PANTHER" id="PTHR46018">
    <property type="entry name" value="ZINC PHOSPHODIESTERASE ELAC PROTEIN 1"/>
    <property type="match status" value="1"/>
</dbReference>
<dbReference type="InterPro" id="IPR001279">
    <property type="entry name" value="Metallo-B-lactamas"/>
</dbReference>
<sequence>MRVTIIGCSGSFPGPENAASCYLVEAEGFTLMIDLGSGALGALARYHDVHDIDAIYISHLHYDHCIDLCGYWVARRFGPEGMMPKIPVYGPADTEAQLARACNLSPGPGIGMQESFDFQTLTPGSFDIGPFAVTTARMNHPTETFGLRIEQGGAAFAYSADTGESDTLVRLADQADMFLCEASWSERCLTPDLHLTGREAGEHAIRAGADKLVLTHLIPWETDGPQRTLTAAKESGFSGDITLAREGDRYVL</sequence>
<dbReference type="CDD" id="cd07716">
    <property type="entry name" value="RNaseZ_short-form-like_MBL-fold"/>
    <property type="match status" value="1"/>
</dbReference>
<keyword evidence="2" id="KW-0378">Hydrolase</keyword>
<dbReference type="GO" id="GO:0042781">
    <property type="term" value="F:3'-tRNA processing endoribonuclease activity"/>
    <property type="evidence" value="ECO:0007669"/>
    <property type="project" value="TreeGrafter"/>
</dbReference>
<gene>
    <name evidence="2" type="ORF">DPM19_08510</name>
</gene>
<dbReference type="InterPro" id="IPR036866">
    <property type="entry name" value="RibonucZ/Hydroxyglut_hydro"/>
</dbReference>
<dbReference type="Proteomes" id="UP000251891">
    <property type="component" value="Unassembled WGS sequence"/>
</dbReference>
<dbReference type="Pfam" id="PF12706">
    <property type="entry name" value="Lactamase_B_2"/>
    <property type="match status" value="1"/>
</dbReference>
<dbReference type="SMART" id="SM00849">
    <property type="entry name" value="Lactamase_B"/>
    <property type="match status" value="1"/>
</dbReference>
<feature type="domain" description="Metallo-beta-lactamase" evidence="1">
    <location>
        <begin position="18"/>
        <end position="198"/>
    </location>
</feature>
<keyword evidence="3" id="KW-1185">Reference proteome</keyword>
<dbReference type="Gene3D" id="3.60.15.10">
    <property type="entry name" value="Ribonuclease Z/Hydroxyacylglutathione hydrolase-like"/>
    <property type="match status" value="1"/>
</dbReference>